<evidence type="ECO:0000313" key="2">
    <source>
        <dbReference type="Proteomes" id="UP000254765"/>
    </source>
</evidence>
<dbReference type="Proteomes" id="UP000254765">
    <property type="component" value="Unassembled WGS sequence"/>
</dbReference>
<evidence type="ECO:0000313" key="1">
    <source>
        <dbReference type="EMBL" id="SUI52712.1"/>
    </source>
</evidence>
<protein>
    <submittedName>
        <fullName evidence="1">Uncharacterized protein</fullName>
    </submittedName>
</protein>
<name>A0A379YZA0_SERMA</name>
<organism evidence="1 2">
    <name type="scientific">Serratia marcescens</name>
    <dbReference type="NCBI Taxonomy" id="615"/>
    <lineage>
        <taxon>Bacteria</taxon>
        <taxon>Pseudomonadati</taxon>
        <taxon>Pseudomonadota</taxon>
        <taxon>Gammaproteobacteria</taxon>
        <taxon>Enterobacterales</taxon>
        <taxon>Yersiniaceae</taxon>
        <taxon>Serratia</taxon>
    </lineage>
</organism>
<proteinExistence type="predicted"/>
<dbReference type="AlphaFoldDB" id="A0A379YZA0"/>
<accession>A0A379YZA0</accession>
<sequence>MISEMNRDAVICFSLGKLFSGRDSAKVCAIKRLPEVYAEMVGGTGQCRLKRLRAEVGVFELHFVNAAGERYACQMTACVTGIDLVFAVNNRSVLVSAPFTADKLRSVLDIAVADSPIPLI</sequence>
<dbReference type="EMBL" id="UGYK01000002">
    <property type="protein sequence ID" value="SUI52712.1"/>
    <property type="molecule type" value="Genomic_DNA"/>
</dbReference>
<reference evidence="1 2" key="1">
    <citation type="submission" date="2018-06" db="EMBL/GenBank/DDBJ databases">
        <authorList>
            <consortium name="Pathogen Informatics"/>
            <person name="Doyle S."/>
        </authorList>
    </citation>
    <scope>NUCLEOTIDE SEQUENCE [LARGE SCALE GENOMIC DNA]</scope>
    <source>
        <strain evidence="1 2">NCTC10211</strain>
    </source>
</reference>
<gene>
    <name evidence="1" type="ORF">NCTC10211_02775</name>
</gene>